<evidence type="ECO:0000313" key="2">
    <source>
        <dbReference type="Proteomes" id="UP001239909"/>
    </source>
</evidence>
<dbReference type="RefSeq" id="WP_285670305.1">
    <property type="nucleotide sequence ID" value="NZ_BSYI01000004.1"/>
</dbReference>
<organism evidence="1 2">
    <name type="scientific">Paralimibaculum aggregatum</name>
    <dbReference type="NCBI Taxonomy" id="3036245"/>
    <lineage>
        <taxon>Bacteria</taxon>
        <taxon>Pseudomonadati</taxon>
        <taxon>Pseudomonadota</taxon>
        <taxon>Alphaproteobacteria</taxon>
        <taxon>Rhodobacterales</taxon>
        <taxon>Paracoccaceae</taxon>
        <taxon>Paralimibaculum</taxon>
    </lineage>
</organism>
<proteinExistence type="predicted"/>
<dbReference type="InterPro" id="IPR019089">
    <property type="entry name" value="Cas_GSU0054"/>
</dbReference>
<name>A0ABQ6LMX7_9RHOB</name>
<protein>
    <submittedName>
        <fullName evidence="1">Type I-U CRISPR-associated protein Csb2</fullName>
    </submittedName>
</protein>
<sequence>MLCLDIAWLTGTAFLARDPSDPTPEWPPQPDRIFSALVASWGLGGAKLDERAALEWLEVQEPPRLHLPESAHARDTVKVYVPPNDAKRDTVLPARRKRQERRFPAVALDPEAPVHLSLLWQAQMPGKHRDALDALARRTSYVGHSASLVRAAFREIEVPPDGLCAAQRAPYHGRLAELEALYKRHMDGEANARARPAMRRGTRPVAQVAARAFTSDTAHWAVFEHAGDWRPDLRAQAGLAEAMRLALMEAWTRVHEGTAPAWISGHEPDRSPARDAHLAIVPMANIGWQHSDGRMMGLALVPPAVEVSAWAASGPAAFARRQAFHRALARLGETDGEGRRILTLAPQGGRSWQWRLTPASSGLRSLDPARYVRGSRLWATATPVLLDRHLKSPGPPERSAEAKDMIRQACARAGLPDPAAVVLSMHSAVTCAPSARPAGGNPRWVGWARRKSFGGRAFVHVRLAFDEPVSGPILLGAGRFHGLGLFLPIREGRA</sequence>
<dbReference type="Pfam" id="PF09609">
    <property type="entry name" value="Cas_GSU0054"/>
    <property type="match status" value="2"/>
</dbReference>
<reference evidence="1 2" key="1">
    <citation type="submission" date="2023-04" db="EMBL/GenBank/DDBJ databases">
        <title>Marinoamorphus aggregata gen. nov., sp. Nov., isolate from tissue of brittle star Ophioplocus japonicus.</title>
        <authorList>
            <person name="Kawano K."/>
            <person name="Sawayama S."/>
            <person name="Nakagawa S."/>
        </authorList>
    </citation>
    <scope>NUCLEOTIDE SEQUENCE [LARGE SCALE GENOMIC DNA]</scope>
    <source>
        <strain evidence="1 2">NKW23</strain>
    </source>
</reference>
<comment type="caution">
    <text evidence="1">The sequence shown here is derived from an EMBL/GenBank/DDBJ whole genome shotgun (WGS) entry which is preliminary data.</text>
</comment>
<accession>A0ABQ6LMX7</accession>
<gene>
    <name evidence="1" type="primary">csb2</name>
    <name evidence="1" type="ORF">LNKW23_08380</name>
</gene>
<keyword evidence="2" id="KW-1185">Reference proteome</keyword>
<evidence type="ECO:0000313" key="1">
    <source>
        <dbReference type="EMBL" id="GMG81625.1"/>
    </source>
</evidence>
<dbReference type="NCBIfam" id="TIGR02165">
    <property type="entry name" value="cas5_6_GSU0054"/>
    <property type="match status" value="1"/>
</dbReference>
<dbReference type="Proteomes" id="UP001239909">
    <property type="component" value="Unassembled WGS sequence"/>
</dbReference>
<dbReference type="EMBL" id="BSYI01000004">
    <property type="protein sequence ID" value="GMG81625.1"/>
    <property type="molecule type" value="Genomic_DNA"/>
</dbReference>